<dbReference type="EMBL" id="JACVVK020000453">
    <property type="protein sequence ID" value="KAK7473906.1"/>
    <property type="molecule type" value="Genomic_DNA"/>
</dbReference>
<dbReference type="AlphaFoldDB" id="A0ABD0JG55"/>
<organism evidence="1 2">
    <name type="scientific">Batillaria attramentaria</name>
    <dbReference type="NCBI Taxonomy" id="370345"/>
    <lineage>
        <taxon>Eukaryota</taxon>
        <taxon>Metazoa</taxon>
        <taxon>Spiralia</taxon>
        <taxon>Lophotrochozoa</taxon>
        <taxon>Mollusca</taxon>
        <taxon>Gastropoda</taxon>
        <taxon>Caenogastropoda</taxon>
        <taxon>Sorbeoconcha</taxon>
        <taxon>Cerithioidea</taxon>
        <taxon>Batillariidae</taxon>
        <taxon>Batillaria</taxon>
    </lineage>
</organism>
<gene>
    <name evidence="1" type="ORF">BaRGS_00034811</name>
</gene>
<evidence type="ECO:0000313" key="2">
    <source>
        <dbReference type="Proteomes" id="UP001519460"/>
    </source>
</evidence>
<proteinExistence type="predicted"/>
<comment type="caution">
    <text evidence="1">The sequence shown here is derived from an EMBL/GenBank/DDBJ whole genome shotgun (WGS) entry which is preliminary data.</text>
</comment>
<sequence>MSPCTHVLPVKLLDLWRVSRGGQRLNTIHSPSLSKVHDTAPLLVSNFRPACPAIDLHLDRTLAQSDNITTIMGSKVAGYIQSESRCWHKPVYNRTDVYYIT</sequence>
<name>A0ABD0JG55_9CAEN</name>
<accession>A0ABD0JG55</accession>
<evidence type="ECO:0000313" key="1">
    <source>
        <dbReference type="EMBL" id="KAK7473906.1"/>
    </source>
</evidence>
<protein>
    <submittedName>
        <fullName evidence="1">Uncharacterized protein</fullName>
    </submittedName>
</protein>
<dbReference type="Proteomes" id="UP001519460">
    <property type="component" value="Unassembled WGS sequence"/>
</dbReference>
<reference evidence="1 2" key="1">
    <citation type="journal article" date="2023" name="Sci. Data">
        <title>Genome assembly of the Korean intertidal mud-creeper Batillaria attramentaria.</title>
        <authorList>
            <person name="Patra A.K."/>
            <person name="Ho P.T."/>
            <person name="Jun S."/>
            <person name="Lee S.J."/>
            <person name="Kim Y."/>
            <person name="Won Y.J."/>
        </authorList>
    </citation>
    <scope>NUCLEOTIDE SEQUENCE [LARGE SCALE GENOMIC DNA]</scope>
    <source>
        <strain evidence="1">Wonlab-2016</strain>
    </source>
</reference>
<keyword evidence="2" id="KW-1185">Reference proteome</keyword>